<dbReference type="PROSITE" id="PS00584">
    <property type="entry name" value="PFKB_KINASES_2"/>
    <property type="match status" value="1"/>
</dbReference>
<dbReference type="GO" id="GO:0006796">
    <property type="term" value="P:phosphate-containing compound metabolic process"/>
    <property type="evidence" value="ECO:0007669"/>
    <property type="project" value="UniProtKB-ARBA"/>
</dbReference>
<evidence type="ECO:0000256" key="3">
    <source>
        <dbReference type="ARBA" id="ARBA00022777"/>
    </source>
</evidence>
<accession>A0A3S8ZC74</accession>
<reference evidence="6 7" key="1">
    <citation type="submission" date="2018-12" db="EMBL/GenBank/DDBJ databases">
        <title>Complete genome sequence of Flaviflexus salsibiostraticola KCTC 33148.</title>
        <authorList>
            <person name="Bae J.-W."/>
        </authorList>
    </citation>
    <scope>NUCLEOTIDE SEQUENCE [LARGE SCALE GENOMIC DNA]</scope>
    <source>
        <strain evidence="6 7">KCTC 33148</strain>
    </source>
</reference>
<evidence type="ECO:0000313" key="6">
    <source>
        <dbReference type="EMBL" id="AZN30941.1"/>
    </source>
</evidence>
<dbReference type="EMBL" id="CP034438">
    <property type="protein sequence ID" value="AZN30941.1"/>
    <property type="molecule type" value="Genomic_DNA"/>
</dbReference>
<dbReference type="InterPro" id="IPR002173">
    <property type="entry name" value="Carboh/pur_kinase_PfkB_CS"/>
</dbReference>
<dbReference type="InterPro" id="IPR029056">
    <property type="entry name" value="Ribokinase-like"/>
</dbReference>
<evidence type="ECO:0000256" key="4">
    <source>
        <dbReference type="RuleBase" id="RU003704"/>
    </source>
</evidence>
<dbReference type="InterPro" id="IPR002139">
    <property type="entry name" value="Ribo/fructo_kinase"/>
</dbReference>
<dbReference type="PANTHER" id="PTHR10584:SF166">
    <property type="entry name" value="RIBOKINASE"/>
    <property type="match status" value="1"/>
</dbReference>
<comment type="similarity">
    <text evidence="1 4">Belongs to the carbohydrate kinase PfkB family.</text>
</comment>
<dbReference type="Pfam" id="PF00294">
    <property type="entry name" value="PfkB"/>
    <property type="match status" value="1"/>
</dbReference>
<dbReference type="KEGG" id="fsl:EJO69_11970"/>
<feature type="domain" description="Carbohydrate kinase PfkB" evidence="5">
    <location>
        <begin position="44"/>
        <end position="295"/>
    </location>
</feature>
<dbReference type="Gene3D" id="3.40.1190.20">
    <property type="match status" value="1"/>
</dbReference>
<dbReference type="GO" id="GO:0016301">
    <property type="term" value="F:kinase activity"/>
    <property type="evidence" value="ECO:0007669"/>
    <property type="project" value="UniProtKB-KW"/>
</dbReference>
<dbReference type="AlphaFoldDB" id="A0A3S8ZC74"/>
<dbReference type="PANTHER" id="PTHR10584">
    <property type="entry name" value="SUGAR KINASE"/>
    <property type="match status" value="1"/>
</dbReference>
<evidence type="ECO:0000313" key="7">
    <source>
        <dbReference type="Proteomes" id="UP000270021"/>
    </source>
</evidence>
<protein>
    <submittedName>
        <fullName evidence="6">Carbohydrate kinase family protein</fullName>
    </submittedName>
</protein>
<gene>
    <name evidence="6" type="ORF">EJO69_11970</name>
</gene>
<keyword evidence="2 4" id="KW-0808">Transferase</keyword>
<organism evidence="6 7">
    <name type="scientific">Flaviflexus salsibiostraticola</name>
    <dbReference type="NCBI Taxonomy" id="1282737"/>
    <lineage>
        <taxon>Bacteria</taxon>
        <taxon>Bacillati</taxon>
        <taxon>Actinomycetota</taxon>
        <taxon>Actinomycetes</taxon>
        <taxon>Actinomycetales</taxon>
        <taxon>Actinomycetaceae</taxon>
        <taxon>Flaviflexus</taxon>
    </lineage>
</organism>
<evidence type="ECO:0000259" key="5">
    <source>
        <dbReference type="Pfam" id="PF00294"/>
    </source>
</evidence>
<sequence>MGHVTHRRGKPTVYVAGSLFLDIVMCGLEHAPRAGEEQWVGGSGVMPGGVANQAVACARLGLNSALITYLGLDRPGSWVREMLSDENVDISFAEDTDRQNITVSLVLEGDRAFTTHGNEDVPLPPADLAPPTIFIASLPYLLRAEEQIAAWRAAGTIVIADTGWDATGEWPHEHLEALKSADVFVPNCAEAQHYTRTLTIEDAVVALSAYVPTVVVTCGAQGVHVARRDGDSIADMVFPAVEVDAIDTTGAGDAFSAGLAAGLSVGAPLTDAVHLGQCAAAWTVCRIGGSSAAPTLAELVDWVESDEDLHVQVGESVRRIQAELDNVTAQ</sequence>
<evidence type="ECO:0000256" key="2">
    <source>
        <dbReference type="ARBA" id="ARBA00022679"/>
    </source>
</evidence>
<name>A0A3S8ZC74_9ACTO</name>
<dbReference type="SUPFAM" id="SSF53613">
    <property type="entry name" value="Ribokinase-like"/>
    <property type="match status" value="1"/>
</dbReference>
<dbReference type="GO" id="GO:0005829">
    <property type="term" value="C:cytosol"/>
    <property type="evidence" value="ECO:0007669"/>
    <property type="project" value="TreeGrafter"/>
</dbReference>
<dbReference type="InterPro" id="IPR011611">
    <property type="entry name" value="PfkB_dom"/>
</dbReference>
<proteinExistence type="inferred from homology"/>
<dbReference type="PRINTS" id="PR00990">
    <property type="entry name" value="RIBOKINASE"/>
</dbReference>
<dbReference type="OrthoDB" id="9813569at2"/>
<keyword evidence="3 4" id="KW-0418">Kinase</keyword>
<dbReference type="Proteomes" id="UP000270021">
    <property type="component" value="Chromosome"/>
</dbReference>
<dbReference type="RefSeq" id="WP_126042127.1">
    <property type="nucleotide sequence ID" value="NZ_CP034438.1"/>
</dbReference>
<keyword evidence="7" id="KW-1185">Reference proteome</keyword>
<evidence type="ECO:0000256" key="1">
    <source>
        <dbReference type="ARBA" id="ARBA00010688"/>
    </source>
</evidence>